<dbReference type="SUPFAM" id="SSF56954">
    <property type="entry name" value="Outer membrane efflux proteins (OEP)"/>
    <property type="match status" value="1"/>
</dbReference>
<feature type="chain" id="PRO_5046977532" evidence="7">
    <location>
        <begin position="24"/>
        <end position="408"/>
    </location>
</feature>
<dbReference type="PANTHER" id="PTHR30026">
    <property type="entry name" value="OUTER MEMBRANE PROTEIN TOLC"/>
    <property type="match status" value="1"/>
</dbReference>
<evidence type="ECO:0000256" key="3">
    <source>
        <dbReference type="ARBA" id="ARBA00022692"/>
    </source>
</evidence>
<reference evidence="8 9" key="1">
    <citation type="submission" date="2021-01" db="EMBL/GenBank/DDBJ databases">
        <authorList>
            <person name="Ruan W."/>
            <person name="Khan S.A."/>
            <person name="Jeon C.O."/>
        </authorList>
    </citation>
    <scope>NUCLEOTIDE SEQUENCE [LARGE SCALE GENOMIC DNA]</scope>
    <source>
        <strain evidence="8 9">R798</strain>
    </source>
</reference>
<dbReference type="Gene3D" id="1.20.1600.10">
    <property type="entry name" value="Outer membrane efflux proteins (OEP)"/>
    <property type="match status" value="1"/>
</dbReference>
<accession>A0ABS7SK63</accession>
<evidence type="ECO:0000256" key="1">
    <source>
        <dbReference type="ARBA" id="ARBA00004442"/>
    </source>
</evidence>
<proteinExistence type="predicted"/>
<keyword evidence="7" id="KW-0732">Signal</keyword>
<dbReference type="Proteomes" id="UP000809349">
    <property type="component" value="Unassembled WGS sequence"/>
</dbReference>
<gene>
    <name evidence="8" type="ORF">I4X03_004885</name>
</gene>
<reference evidence="8 9" key="2">
    <citation type="submission" date="2021-08" db="EMBL/GenBank/DDBJ databases">
        <title>Massilia sp. R798.</title>
        <authorList>
            <person name="Baek J.H."/>
            <person name="Jung H.S."/>
            <person name="Kim K.R."/>
            <person name="Jeon C.O."/>
        </authorList>
    </citation>
    <scope>NUCLEOTIDE SEQUENCE [LARGE SCALE GENOMIC DNA]</scope>
    <source>
        <strain evidence="8 9">R798</strain>
    </source>
</reference>
<evidence type="ECO:0000256" key="2">
    <source>
        <dbReference type="ARBA" id="ARBA00022452"/>
    </source>
</evidence>
<protein>
    <submittedName>
        <fullName evidence="8">TolC family protein</fullName>
    </submittedName>
</protein>
<evidence type="ECO:0000256" key="6">
    <source>
        <dbReference type="SAM" id="Coils"/>
    </source>
</evidence>
<evidence type="ECO:0000256" key="7">
    <source>
        <dbReference type="SAM" id="SignalP"/>
    </source>
</evidence>
<keyword evidence="9" id="KW-1185">Reference proteome</keyword>
<sequence>MRTCRLSLYLIGASLVLPCQVIAAPPAPTAIGITLKQAVDSAWQRAPAARTLEARQDEVLAARDNARSWLASNPTIGLSQRVDQGATERDQRESEISVSSSLWLPSQKSARSALAARSIDEVAVHISATRLAVAAVVRNRIWEAAAAQVRLEEKQDHLHHLEELRDEVQRRVKAGDLARSDGLLAQQEALAAQIDVTNARTAAIEALSRYRVTTGLSSLPALEPEPLHDTAASANPRLVAAQASERRARAVLRLAAASRSAPPTIALSVRREDERLLREPVNSIGLALQIPIGTAARNRTVEAQAQTVIATAAAEAAEIQANADADIEIAKERLANARSALETATERAAALHEHTALFEKAFRVGERGLAELLRSRALTHEADVAVAQQKVALGLAHAQLNQALGILP</sequence>
<evidence type="ECO:0000313" key="8">
    <source>
        <dbReference type="EMBL" id="MBZ2206589.1"/>
    </source>
</evidence>
<dbReference type="InterPro" id="IPR051906">
    <property type="entry name" value="TolC-like"/>
</dbReference>
<organism evidence="8 9">
    <name type="scientific">Massilia soli</name>
    <dbReference type="NCBI Taxonomy" id="2792854"/>
    <lineage>
        <taxon>Bacteria</taxon>
        <taxon>Pseudomonadati</taxon>
        <taxon>Pseudomonadota</taxon>
        <taxon>Betaproteobacteria</taxon>
        <taxon>Burkholderiales</taxon>
        <taxon>Oxalobacteraceae</taxon>
        <taxon>Telluria group</taxon>
        <taxon>Massilia</taxon>
    </lineage>
</organism>
<keyword evidence="2" id="KW-1134">Transmembrane beta strand</keyword>
<feature type="coiled-coil region" evidence="6">
    <location>
        <begin position="320"/>
        <end position="354"/>
    </location>
</feature>
<keyword evidence="5" id="KW-0998">Cell outer membrane</keyword>
<dbReference type="PANTHER" id="PTHR30026:SF20">
    <property type="entry name" value="OUTER MEMBRANE PROTEIN TOLC"/>
    <property type="match status" value="1"/>
</dbReference>
<keyword evidence="3" id="KW-0812">Transmembrane</keyword>
<feature type="signal peptide" evidence="7">
    <location>
        <begin position="1"/>
        <end position="23"/>
    </location>
</feature>
<evidence type="ECO:0000313" key="9">
    <source>
        <dbReference type="Proteomes" id="UP000809349"/>
    </source>
</evidence>
<dbReference type="EMBL" id="JAFBIL020000002">
    <property type="protein sequence ID" value="MBZ2206589.1"/>
    <property type="molecule type" value="Genomic_DNA"/>
</dbReference>
<feature type="coiled-coil region" evidence="6">
    <location>
        <begin position="144"/>
        <end position="171"/>
    </location>
</feature>
<evidence type="ECO:0000256" key="5">
    <source>
        <dbReference type="ARBA" id="ARBA00023237"/>
    </source>
</evidence>
<dbReference type="RefSeq" id="WP_223466575.1">
    <property type="nucleotide sequence ID" value="NZ_JAFBIL020000002.1"/>
</dbReference>
<name>A0ABS7SK63_9BURK</name>
<comment type="caution">
    <text evidence="8">The sequence shown here is derived from an EMBL/GenBank/DDBJ whole genome shotgun (WGS) entry which is preliminary data.</text>
</comment>
<keyword evidence="6" id="KW-0175">Coiled coil</keyword>
<comment type="subcellular location">
    <subcellularLocation>
        <location evidence="1">Cell outer membrane</location>
    </subcellularLocation>
</comment>
<keyword evidence="4" id="KW-0472">Membrane</keyword>
<evidence type="ECO:0000256" key="4">
    <source>
        <dbReference type="ARBA" id="ARBA00023136"/>
    </source>
</evidence>